<dbReference type="PANTHER" id="PTHR35811">
    <property type="entry name" value="SLR1870 PROTEIN"/>
    <property type="match status" value="1"/>
</dbReference>
<dbReference type="GO" id="GO:0004540">
    <property type="term" value="F:RNA nuclease activity"/>
    <property type="evidence" value="ECO:0007669"/>
    <property type="project" value="InterPro"/>
</dbReference>
<organism evidence="3 4">
    <name type="scientific">Pseudoalteromonas carrageenovora IAM 12662</name>
    <dbReference type="NCBI Taxonomy" id="1314868"/>
    <lineage>
        <taxon>Bacteria</taxon>
        <taxon>Pseudomonadati</taxon>
        <taxon>Pseudomonadota</taxon>
        <taxon>Gammaproteobacteria</taxon>
        <taxon>Alteromonadales</taxon>
        <taxon>Pseudoalteromonadaceae</taxon>
        <taxon>Pseudoalteromonas</taxon>
    </lineage>
</organism>
<evidence type="ECO:0000313" key="4">
    <source>
        <dbReference type="Proteomes" id="UP000238288"/>
    </source>
</evidence>
<dbReference type="RefSeq" id="WP_104644261.1">
    <property type="nucleotide sequence ID" value="NZ_AQGW01000016.1"/>
</dbReference>
<dbReference type="InterPro" id="IPR021139">
    <property type="entry name" value="NYN"/>
</dbReference>
<sequence length="299" mass="34196">MEKVFAVLVDGENFKSEAFPRVLAEVEKHGSVALKWVYADWTNGCSKSWENVLEITASRPKQQFHYTKKDDADHALIMDAIELINNNKRINSVCLVTSDGGFASLAQRIREYGIYSMVIGEKKSPKRLIRACENFVDINNIDFDDIIETDKDLDLEALLIKAYNRAEIDGEAYLGNFGTAIKRIDPSFDYRNYQVASLKKLIKSCDDIFHITQETNDRFYFTLKMKLEGVEGKLTKCFKGQGYGFANYNKSKFFVHKSEFINPEDWKNVNPGSIIKFQFDEKNSKNGNEIRALNISIAS</sequence>
<feature type="domain" description="HTH OST-type" evidence="1">
    <location>
        <begin position="151"/>
        <end position="225"/>
    </location>
</feature>
<keyword evidence="3" id="KW-0614">Plasmid</keyword>
<name>A0A2K4XG32_PSEVC</name>
<keyword evidence="5" id="KW-1185">Reference proteome</keyword>
<dbReference type="CDD" id="cd10146">
    <property type="entry name" value="LabA_like_C"/>
    <property type="match status" value="1"/>
</dbReference>
<reference evidence="2 5" key="1">
    <citation type="submission" date="2015-06" db="EMBL/GenBank/DDBJ databases">
        <title>Genome sequence of Pseudoalteromonas carrageenovora.</title>
        <authorList>
            <person name="Xie B.-B."/>
            <person name="Rong J.-C."/>
            <person name="Qin Q.-L."/>
            <person name="Zhang Y.-Z."/>
        </authorList>
    </citation>
    <scope>NUCLEOTIDE SEQUENCE [LARGE SCALE GENOMIC DNA]</scope>
    <source>
        <strain evidence="2 5">IAM 12662</strain>
    </source>
</reference>
<dbReference type="PROSITE" id="PS51644">
    <property type="entry name" value="HTH_OST"/>
    <property type="match status" value="1"/>
</dbReference>
<dbReference type="Proteomes" id="UP000238288">
    <property type="component" value="Plasmid PCAR9p"/>
</dbReference>
<evidence type="ECO:0000313" key="3">
    <source>
        <dbReference type="EMBL" id="SOU43282.1"/>
    </source>
</evidence>
<dbReference type="EMBL" id="LT965930">
    <property type="protein sequence ID" value="SOU43282.1"/>
    <property type="molecule type" value="Genomic_DNA"/>
</dbReference>
<evidence type="ECO:0000313" key="2">
    <source>
        <dbReference type="EMBL" id="MBE0381647.1"/>
    </source>
</evidence>
<dbReference type="Pfam" id="PF01936">
    <property type="entry name" value="NYN"/>
    <property type="match status" value="1"/>
</dbReference>
<evidence type="ECO:0000259" key="1">
    <source>
        <dbReference type="PROSITE" id="PS51644"/>
    </source>
</evidence>
<geneLocation type="plasmid" evidence="3">
    <name>PCAR9p</name>
</geneLocation>
<dbReference type="OrthoDB" id="9783963at2"/>
<dbReference type="InterPro" id="IPR025605">
    <property type="entry name" value="OST-HTH/LOTUS_dom"/>
</dbReference>
<dbReference type="PANTHER" id="PTHR35811:SF1">
    <property type="entry name" value="HTH OST-TYPE DOMAIN-CONTAINING PROTEIN"/>
    <property type="match status" value="1"/>
</dbReference>
<reference evidence="3 4" key="2">
    <citation type="submission" date="2017-11" db="EMBL/GenBank/DDBJ databases">
        <authorList>
            <person name="Han C.G."/>
        </authorList>
    </citation>
    <scope>NUCLEOTIDE SEQUENCE [LARGE SCALE GENOMIC DNA]</scope>
    <source>
        <strain evidence="4">ATCC 43555</strain>
        <strain evidence="3">ATCC43555</strain>
        <plasmid evidence="4">Plasmid pcar9p</plasmid>
    </source>
</reference>
<dbReference type="Proteomes" id="UP000615003">
    <property type="component" value="Unassembled WGS sequence"/>
</dbReference>
<dbReference type="Gene3D" id="3.40.50.1010">
    <property type="entry name" value="5'-nuclease"/>
    <property type="match status" value="1"/>
</dbReference>
<dbReference type="EMBL" id="AQGW01000016">
    <property type="protein sequence ID" value="MBE0381647.1"/>
    <property type="molecule type" value="Genomic_DNA"/>
</dbReference>
<dbReference type="Gene3D" id="3.30.420.610">
    <property type="entry name" value="LOTUS domain-like"/>
    <property type="match status" value="1"/>
</dbReference>
<protein>
    <recommendedName>
        <fullName evidence="1">HTH OST-type domain-containing protein</fullName>
    </recommendedName>
</protein>
<evidence type="ECO:0000313" key="5">
    <source>
        <dbReference type="Proteomes" id="UP000615003"/>
    </source>
</evidence>
<gene>
    <name evidence="3" type="ORF">PCAR9_P0088</name>
    <name evidence="2" type="ORF">PCARR_a3445</name>
</gene>
<dbReference type="CDD" id="cd11297">
    <property type="entry name" value="PIN_LabA-like_N_1"/>
    <property type="match status" value="1"/>
</dbReference>
<dbReference type="GeneID" id="93665975"/>
<accession>A0A2K4XG32</accession>
<dbReference type="Pfam" id="PF12872">
    <property type="entry name" value="OST-HTH"/>
    <property type="match status" value="1"/>
</dbReference>
<dbReference type="InterPro" id="IPR041966">
    <property type="entry name" value="LOTUS-like"/>
</dbReference>
<proteinExistence type="predicted"/>
<geneLocation type="plasmid" evidence="4">
    <name>pcar9p</name>
</geneLocation>
<dbReference type="AlphaFoldDB" id="A0A2K4XG32"/>